<sequence>MENKEMNVAMNPKLQDKFNTVCEDLGMDPQEAINIFAQKMVNEQAVPFEINENDYPVDEDEKKKEMIVKICKVTGIVSAIVLVSTLVGKLIVHLAKKEIRKEEKKLFFWK</sequence>
<comment type="caution">
    <text evidence="2">The sequence shown here is derived from an EMBL/GenBank/DDBJ whole genome shotgun (WGS) entry which is preliminary data.</text>
</comment>
<dbReference type="Gene3D" id="1.10.1220.10">
    <property type="entry name" value="Met repressor-like"/>
    <property type="match status" value="1"/>
</dbReference>
<proteinExistence type="predicted"/>
<dbReference type="STRING" id="1862672.BO225_11570"/>
<evidence type="ECO:0000313" key="2">
    <source>
        <dbReference type="EMBL" id="OLU43895.1"/>
    </source>
</evidence>
<name>A0A1U7NJU7_9FIRM</name>
<organism evidence="2 3">
    <name type="scientific">Dubosiella newyorkensis</name>
    <dbReference type="NCBI Taxonomy" id="1862672"/>
    <lineage>
        <taxon>Bacteria</taxon>
        <taxon>Bacillati</taxon>
        <taxon>Bacillota</taxon>
        <taxon>Erysipelotrichia</taxon>
        <taxon>Erysipelotrichales</taxon>
        <taxon>Erysipelotrichaceae</taxon>
        <taxon>Dubosiella</taxon>
    </lineage>
</organism>
<keyword evidence="1" id="KW-1133">Transmembrane helix</keyword>
<keyword evidence="1" id="KW-0812">Transmembrane</keyword>
<gene>
    <name evidence="2" type="ORF">BO225_11570</name>
</gene>
<dbReference type="Proteomes" id="UP000186705">
    <property type="component" value="Unassembled WGS sequence"/>
</dbReference>
<protein>
    <recommendedName>
        <fullName evidence="4">Type II toxin-antitoxin system antitoxin, RelB/DinJ family</fullName>
    </recommendedName>
</protein>
<dbReference type="RefSeq" id="WP_076342379.1">
    <property type="nucleotide sequence ID" value="NZ_CAPDDE010000004.1"/>
</dbReference>
<evidence type="ECO:0000256" key="1">
    <source>
        <dbReference type="SAM" id="Phobius"/>
    </source>
</evidence>
<keyword evidence="3" id="KW-1185">Reference proteome</keyword>
<dbReference type="InterPro" id="IPR007337">
    <property type="entry name" value="RelB/DinJ"/>
</dbReference>
<dbReference type="AlphaFoldDB" id="A0A1U7NJU7"/>
<evidence type="ECO:0008006" key="4">
    <source>
        <dbReference type="Google" id="ProtNLM"/>
    </source>
</evidence>
<dbReference type="InterPro" id="IPR013321">
    <property type="entry name" value="Arc_rbn_hlx_hlx"/>
</dbReference>
<evidence type="ECO:0000313" key="3">
    <source>
        <dbReference type="Proteomes" id="UP000186705"/>
    </source>
</evidence>
<dbReference type="GeneID" id="78276568"/>
<dbReference type="GO" id="GO:0006355">
    <property type="term" value="P:regulation of DNA-templated transcription"/>
    <property type="evidence" value="ECO:0007669"/>
    <property type="project" value="InterPro"/>
</dbReference>
<reference evidence="2 3" key="1">
    <citation type="submission" date="2016-11" db="EMBL/GenBank/DDBJ databases">
        <title>Description of two novel members of the family Erysipelotrichaceae: Ileibacterium lipovorans gen. nov., sp. nov. and Dubosiella newyorkensis, gen. nov., sp. nov.</title>
        <authorList>
            <person name="Cox L.M."/>
            <person name="Sohn J."/>
            <person name="Tyrrell K.L."/>
            <person name="Citron D.M."/>
            <person name="Lawson P.A."/>
            <person name="Patel N.B."/>
            <person name="Iizumi T."/>
            <person name="Perez-Perez G.I."/>
            <person name="Goldstein E.J."/>
            <person name="Blaser M.J."/>
        </authorList>
    </citation>
    <scope>NUCLEOTIDE SEQUENCE [LARGE SCALE GENOMIC DNA]</scope>
    <source>
        <strain evidence="2 3">NYU-BL-A4</strain>
    </source>
</reference>
<dbReference type="EMBL" id="MPKA01000139">
    <property type="protein sequence ID" value="OLU43895.1"/>
    <property type="molecule type" value="Genomic_DNA"/>
</dbReference>
<feature type="transmembrane region" description="Helical" evidence="1">
    <location>
        <begin position="73"/>
        <end position="95"/>
    </location>
</feature>
<accession>A0A1U7NJU7</accession>
<dbReference type="OrthoDB" id="9804867at2"/>
<keyword evidence="1" id="KW-0472">Membrane</keyword>
<dbReference type="Pfam" id="PF04221">
    <property type="entry name" value="RelB"/>
    <property type="match status" value="1"/>
</dbReference>